<keyword evidence="1 3" id="KW-0863">Zinc-finger</keyword>
<proteinExistence type="predicted"/>
<dbReference type="EMBL" id="REGN01010340">
    <property type="protein sequence ID" value="RMZ99248.1"/>
    <property type="molecule type" value="Genomic_DNA"/>
</dbReference>
<evidence type="ECO:0000256" key="1">
    <source>
        <dbReference type="ARBA" id="ARBA00022771"/>
    </source>
</evidence>
<gene>
    <name evidence="5" type="ORF">BpHYR1_024252</name>
</gene>
<keyword evidence="2" id="KW-0862">Zinc</keyword>
<protein>
    <recommendedName>
        <fullName evidence="4">RING-type domain-containing protein</fullName>
    </recommendedName>
</protein>
<evidence type="ECO:0000256" key="3">
    <source>
        <dbReference type="PROSITE-ProRule" id="PRU00175"/>
    </source>
</evidence>
<dbReference type="Gene3D" id="3.30.40.10">
    <property type="entry name" value="Zinc/RING finger domain, C3HC4 (zinc finger)"/>
    <property type="match status" value="1"/>
</dbReference>
<reference evidence="5 6" key="1">
    <citation type="journal article" date="2018" name="Sci. Rep.">
        <title>Genomic signatures of local adaptation to the degree of environmental predictability in rotifers.</title>
        <authorList>
            <person name="Franch-Gras L."/>
            <person name="Hahn C."/>
            <person name="Garcia-Roger E.M."/>
            <person name="Carmona M.J."/>
            <person name="Serra M."/>
            <person name="Gomez A."/>
        </authorList>
    </citation>
    <scope>NUCLEOTIDE SEQUENCE [LARGE SCALE GENOMIC DNA]</scope>
    <source>
        <strain evidence="5">HYR1</strain>
    </source>
</reference>
<dbReference type="GO" id="GO:0008270">
    <property type="term" value="F:zinc ion binding"/>
    <property type="evidence" value="ECO:0007669"/>
    <property type="project" value="UniProtKB-KW"/>
</dbReference>
<sequence>MLNSLCDKQENSDFNLLANFNQSMRLKRSAFLFSKHKFILETSGYECSLIVHSVKFGRDFFFNKYMEKNAHHAKLTKAECRSMVLDKKCGNAEISNPMMCSPNGYCNFKPNFTGDYPFFGSIQKIFYECSLKKRIILAQSLNVSIFSNSIGTCLAEDEVCFLATSTIIWPRNDIRKCLFERLTDLNDLEMFVNQNKTLIYSNSARLLFNLKEKIVECGADFHKTSEGLFLSFYMEKFPESKKALLALRTSSNKLTHLLDTDRQDFLLSENDFSQFKILQTLKENQCRNIKNLIFSNVNRQDTFLQIINIRNENIQLYINEGKVFLPTCVKITKIYVQEKEDDLVCTKFPQVYFDSPYSNRKIRGYIRFNNILTQQNQMKIDCTLRKSSIVVDGNNQTFFIIKANGSSQSAHEYIPHLVDLKINNGNLNNYFEHHSLLFNGSDFYERINKFFGPMHTNSIDENTDENNNNSFNLPKMEINYNSFCLSLETAFISALRGSVWFYGDKLLAKYTRQYEIDLTISETREVEGRINGFLVNCSALGLNAYHWSGSREDARRVACWKWFRKLFRKSGAREELYWRCVKKYAKEVIEIGDQCILCNEYIKLERLWEHVRLCSLKEPVLCAFCNGYFPLEDYPDHLDRCKKMNCTLCGLSILKIDEAKHKAVCQKDVIQLESCPFCDQLVECAPTIYTAHVRECKRANGDRVEPKNIENKCKICGDQDDERHQCTRCPICLDNKPVANWIILDCNHYICDECSPNYFANEYEVSNAPKCPVCRRIVTSNEVNKVFL</sequence>
<evidence type="ECO:0000313" key="5">
    <source>
        <dbReference type="EMBL" id="RMZ99248.1"/>
    </source>
</evidence>
<feature type="domain" description="RING-type" evidence="4">
    <location>
        <begin position="729"/>
        <end position="775"/>
    </location>
</feature>
<dbReference type="InterPro" id="IPR013083">
    <property type="entry name" value="Znf_RING/FYVE/PHD"/>
</dbReference>
<keyword evidence="6" id="KW-1185">Reference proteome</keyword>
<dbReference type="PROSITE" id="PS50089">
    <property type="entry name" value="ZF_RING_2"/>
    <property type="match status" value="1"/>
</dbReference>
<evidence type="ECO:0000256" key="2">
    <source>
        <dbReference type="ARBA" id="ARBA00022833"/>
    </source>
</evidence>
<keyword evidence="1 3" id="KW-0479">Metal-binding</keyword>
<accession>A0A3M7PJS8</accession>
<dbReference type="Proteomes" id="UP000276133">
    <property type="component" value="Unassembled WGS sequence"/>
</dbReference>
<evidence type="ECO:0000259" key="4">
    <source>
        <dbReference type="PROSITE" id="PS50089"/>
    </source>
</evidence>
<dbReference type="InterPro" id="IPR001841">
    <property type="entry name" value="Znf_RING"/>
</dbReference>
<dbReference type="AlphaFoldDB" id="A0A3M7PJS8"/>
<comment type="caution">
    <text evidence="5">The sequence shown here is derived from an EMBL/GenBank/DDBJ whole genome shotgun (WGS) entry which is preliminary data.</text>
</comment>
<dbReference type="Pfam" id="PF13920">
    <property type="entry name" value="zf-C3HC4_3"/>
    <property type="match status" value="1"/>
</dbReference>
<dbReference type="SMART" id="SM00184">
    <property type="entry name" value="RING"/>
    <property type="match status" value="1"/>
</dbReference>
<evidence type="ECO:0000313" key="6">
    <source>
        <dbReference type="Proteomes" id="UP000276133"/>
    </source>
</evidence>
<dbReference type="SUPFAM" id="SSF57850">
    <property type="entry name" value="RING/U-box"/>
    <property type="match status" value="1"/>
</dbReference>
<organism evidence="5 6">
    <name type="scientific">Brachionus plicatilis</name>
    <name type="common">Marine rotifer</name>
    <name type="synonym">Brachionus muelleri</name>
    <dbReference type="NCBI Taxonomy" id="10195"/>
    <lineage>
        <taxon>Eukaryota</taxon>
        <taxon>Metazoa</taxon>
        <taxon>Spiralia</taxon>
        <taxon>Gnathifera</taxon>
        <taxon>Rotifera</taxon>
        <taxon>Eurotatoria</taxon>
        <taxon>Monogononta</taxon>
        <taxon>Pseudotrocha</taxon>
        <taxon>Ploima</taxon>
        <taxon>Brachionidae</taxon>
        <taxon>Brachionus</taxon>
    </lineage>
</organism>
<name>A0A3M7PJS8_BRAPC</name>